<gene>
    <name evidence="1" type="ORF">GCWU000323_00725</name>
</gene>
<sequence>MDIKNYKPDEVKTEVKNLNQIYQYFKNNPYRDMDYTSEKFDKQEEFIEKNINITELEVALQREIYELTKELDLQ</sequence>
<evidence type="ECO:0000313" key="2">
    <source>
        <dbReference type="Proteomes" id="UP000006233"/>
    </source>
</evidence>
<dbReference type="STRING" id="634994.GCWU000323_00725"/>
<dbReference type="HOGENOM" id="CLU_2683365_0_0_0"/>
<proteinExistence type="predicted"/>
<comment type="caution">
    <text evidence="1">The sequence shown here is derived from an EMBL/GenBank/DDBJ whole genome shotgun (WGS) entry which is preliminary data.</text>
</comment>
<evidence type="ECO:0000313" key="1">
    <source>
        <dbReference type="EMBL" id="EEX75475.1"/>
    </source>
</evidence>
<dbReference type="AlphaFoldDB" id="C9MVQ3"/>
<accession>C9MVQ3</accession>
<dbReference type="Proteomes" id="UP000006233">
    <property type="component" value="Unassembled WGS sequence"/>
</dbReference>
<dbReference type="RefSeq" id="WP_006804062.1">
    <property type="nucleotide sequence ID" value="NZ_GG700632.1"/>
</dbReference>
<protein>
    <submittedName>
        <fullName evidence="1">Uncharacterized protein</fullName>
    </submittedName>
</protein>
<name>C9MVQ3_9FUSO</name>
<reference evidence="1 2" key="1">
    <citation type="submission" date="2009-09" db="EMBL/GenBank/DDBJ databases">
        <authorList>
            <person name="Weinstock G."/>
            <person name="Sodergren E."/>
            <person name="Clifton S."/>
            <person name="Fulton L."/>
            <person name="Fulton B."/>
            <person name="Courtney L."/>
            <person name="Fronick C."/>
            <person name="Harrison M."/>
            <person name="Strong C."/>
            <person name="Farmer C."/>
            <person name="Delahaunty K."/>
            <person name="Markovic C."/>
            <person name="Hall O."/>
            <person name="Minx P."/>
            <person name="Tomlinson C."/>
            <person name="Mitreva M."/>
            <person name="Nelson J."/>
            <person name="Hou S."/>
            <person name="Wollam A."/>
            <person name="Pepin K.H."/>
            <person name="Johnson M."/>
            <person name="Bhonagiri V."/>
            <person name="Nash W.E."/>
            <person name="Warren W."/>
            <person name="Chinwalla A."/>
            <person name="Mardis E.R."/>
            <person name="Wilson R.K."/>
        </authorList>
    </citation>
    <scope>NUCLEOTIDE SEQUENCE [LARGE SCALE GENOMIC DNA]</scope>
    <source>
        <strain evidence="1 2">F0254</strain>
    </source>
</reference>
<dbReference type="EMBL" id="ACVB02000007">
    <property type="protein sequence ID" value="EEX75475.1"/>
    <property type="molecule type" value="Genomic_DNA"/>
</dbReference>
<organism evidence="1 2">
    <name type="scientific">Leptotrichia hofstadii F0254</name>
    <dbReference type="NCBI Taxonomy" id="634994"/>
    <lineage>
        <taxon>Bacteria</taxon>
        <taxon>Fusobacteriati</taxon>
        <taxon>Fusobacteriota</taxon>
        <taxon>Fusobacteriia</taxon>
        <taxon>Fusobacteriales</taxon>
        <taxon>Leptotrichiaceae</taxon>
        <taxon>Leptotrichia</taxon>
    </lineage>
</organism>